<dbReference type="EMBL" id="NCKW01015681">
    <property type="protein sequence ID" value="POM62050.1"/>
    <property type="molecule type" value="Genomic_DNA"/>
</dbReference>
<sequence>MSAPSPNSVVGDESTSKMLVLRANYSNGELFLREAATNADDNQEVRGGVFSHRTRGCNACVTTFVGAPSLRIGGSTAQQTVLELVQRELFATVAANGDSRFHRAKFTISFLAVFNETVYDLLGLEAMTAPSTEAKSSTARQIVVLKVQNAEETLMVFTGGHEY</sequence>
<dbReference type="AlphaFoldDB" id="A0A2P4X923"/>
<keyword evidence="2" id="KW-1185">Reference proteome</keyword>
<reference evidence="1 2" key="1">
    <citation type="journal article" date="2017" name="Genome Biol. Evol.">
        <title>Phytophthora megakarya and P. palmivora, closely related causal agents of cacao black pod rot, underwent increases in genome sizes and gene numbers by different mechanisms.</title>
        <authorList>
            <person name="Ali S.S."/>
            <person name="Shao J."/>
            <person name="Lary D.J."/>
            <person name="Kronmiller B."/>
            <person name="Shen D."/>
            <person name="Strem M.D."/>
            <person name="Amoako-Attah I."/>
            <person name="Akrofi A.Y."/>
            <person name="Begoude B.A."/>
            <person name="Ten Hoopen G.M."/>
            <person name="Coulibaly K."/>
            <person name="Kebe B.I."/>
            <person name="Melnick R.L."/>
            <person name="Guiltinan M.J."/>
            <person name="Tyler B.M."/>
            <person name="Meinhardt L.W."/>
            <person name="Bailey B.A."/>
        </authorList>
    </citation>
    <scope>NUCLEOTIDE SEQUENCE [LARGE SCALE GENOMIC DNA]</scope>
    <source>
        <strain evidence="2">sbr112.9</strain>
    </source>
</reference>
<organism evidence="1 2">
    <name type="scientific">Phytophthora palmivora</name>
    <dbReference type="NCBI Taxonomy" id="4796"/>
    <lineage>
        <taxon>Eukaryota</taxon>
        <taxon>Sar</taxon>
        <taxon>Stramenopiles</taxon>
        <taxon>Oomycota</taxon>
        <taxon>Peronosporomycetes</taxon>
        <taxon>Peronosporales</taxon>
        <taxon>Peronosporaceae</taxon>
        <taxon>Phytophthora</taxon>
    </lineage>
</organism>
<comment type="caution">
    <text evidence="1">The sequence shown here is derived from an EMBL/GenBank/DDBJ whole genome shotgun (WGS) entry which is preliminary data.</text>
</comment>
<protein>
    <recommendedName>
        <fullName evidence="3">Kinesin motor domain-containing protein</fullName>
    </recommendedName>
</protein>
<proteinExistence type="predicted"/>
<dbReference type="InterPro" id="IPR036961">
    <property type="entry name" value="Kinesin_motor_dom_sf"/>
</dbReference>
<evidence type="ECO:0008006" key="3">
    <source>
        <dbReference type="Google" id="ProtNLM"/>
    </source>
</evidence>
<evidence type="ECO:0000313" key="2">
    <source>
        <dbReference type="Proteomes" id="UP000237271"/>
    </source>
</evidence>
<dbReference type="Proteomes" id="UP000237271">
    <property type="component" value="Unassembled WGS sequence"/>
</dbReference>
<accession>A0A2P4X923</accession>
<evidence type="ECO:0000313" key="1">
    <source>
        <dbReference type="EMBL" id="POM62050.1"/>
    </source>
</evidence>
<dbReference type="Gene3D" id="3.40.850.10">
    <property type="entry name" value="Kinesin motor domain"/>
    <property type="match status" value="1"/>
</dbReference>
<gene>
    <name evidence="1" type="ORF">PHPALM_28835</name>
</gene>
<name>A0A2P4X923_9STRA</name>